<dbReference type="Proteomes" id="UP000190130">
    <property type="component" value="Unassembled WGS sequence"/>
</dbReference>
<accession>A0A1T5BW30</accession>
<organism evidence="2 3">
    <name type="scientific">Bosea thiooxidans</name>
    <dbReference type="NCBI Taxonomy" id="53254"/>
    <lineage>
        <taxon>Bacteria</taxon>
        <taxon>Pseudomonadati</taxon>
        <taxon>Pseudomonadota</taxon>
        <taxon>Alphaproteobacteria</taxon>
        <taxon>Hyphomicrobiales</taxon>
        <taxon>Boseaceae</taxon>
        <taxon>Bosea</taxon>
    </lineage>
</organism>
<proteinExistence type="predicted"/>
<evidence type="ECO:0000313" key="2">
    <source>
        <dbReference type="EMBL" id="SKB51542.1"/>
    </source>
</evidence>
<gene>
    <name evidence="2" type="ORF">SAMN05660750_01093</name>
</gene>
<sequence>MLVQLLGGGKSHQQTIEDDVELYQPAGVGLYRALVRVAAEIMPARVHGRLRRGWKQAGVPTTKSGDGSRPQLASS</sequence>
<evidence type="ECO:0000313" key="3">
    <source>
        <dbReference type="Proteomes" id="UP000190130"/>
    </source>
</evidence>
<dbReference type="EMBL" id="FUYX01000002">
    <property type="protein sequence ID" value="SKB51542.1"/>
    <property type="molecule type" value="Genomic_DNA"/>
</dbReference>
<dbReference type="AlphaFoldDB" id="A0A1T5BW30"/>
<evidence type="ECO:0000256" key="1">
    <source>
        <dbReference type="SAM" id="MobiDB-lite"/>
    </source>
</evidence>
<protein>
    <submittedName>
        <fullName evidence="2">Uncharacterized protein</fullName>
    </submittedName>
</protein>
<reference evidence="2 3" key="1">
    <citation type="submission" date="2017-02" db="EMBL/GenBank/DDBJ databases">
        <authorList>
            <person name="Peterson S.W."/>
        </authorList>
    </citation>
    <scope>NUCLEOTIDE SEQUENCE [LARGE SCALE GENOMIC DNA]</scope>
    <source>
        <strain evidence="2 3">DSM 9653</strain>
    </source>
</reference>
<feature type="region of interest" description="Disordered" evidence="1">
    <location>
        <begin position="52"/>
        <end position="75"/>
    </location>
</feature>
<name>A0A1T5BW30_9HYPH</name>
<feature type="compositionally biased region" description="Polar residues" evidence="1">
    <location>
        <begin position="59"/>
        <end position="75"/>
    </location>
</feature>